<gene>
    <name evidence="2" type="ORF">MELA_02793</name>
</gene>
<dbReference type="CDD" id="cd05228">
    <property type="entry name" value="AR_FR_like_1_SDR_e"/>
    <property type="match status" value="1"/>
</dbReference>
<feature type="domain" description="NAD-dependent epimerase/dehydratase" evidence="1">
    <location>
        <begin position="4"/>
        <end position="229"/>
    </location>
</feature>
<dbReference type="InterPro" id="IPR017829">
    <property type="entry name" value="Hopanoid-assoc_sugar_epimerase"/>
</dbReference>
<dbReference type="Gene3D" id="3.40.50.720">
    <property type="entry name" value="NAD(P)-binding Rossmann-like Domain"/>
    <property type="match status" value="1"/>
</dbReference>
<name>A0A564ZM39_9BACT</name>
<dbReference type="Proteomes" id="UP000334340">
    <property type="component" value="Unassembled WGS sequence"/>
</dbReference>
<dbReference type="GO" id="GO:0005737">
    <property type="term" value="C:cytoplasm"/>
    <property type="evidence" value="ECO:0007669"/>
    <property type="project" value="TreeGrafter"/>
</dbReference>
<keyword evidence="3" id="KW-1185">Reference proteome</keyword>
<organism evidence="2 3">
    <name type="scientific">Candidatus Methylomirabilis lanthanidiphila</name>
    <dbReference type="NCBI Taxonomy" id="2211376"/>
    <lineage>
        <taxon>Bacteria</taxon>
        <taxon>Candidatus Methylomirabilota</taxon>
        <taxon>Candidatus Methylomirabilia</taxon>
        <taxon>Candidatus Methylomirabilales</taxon>
        <taxon>Candidatus Methylomirabilaceae</taxon>
        <taxon>Candidatus Methylomirabilis</taxon>
    </lineage>
</organism>
<dbReference type="EC" id="1.1.1.219" evidence="2"/>
<dbReference type="PANTHER" id="PTHR48079">
    <property type="entry name" value="PROTEIN YEEZ"/>
    <property type="match status" value="1"/>
</dbReference>
<sequence>MLTLVTGGTGFVGAAVVRLLLSEGHAVRALARRGSDLRNLHGLDIDLAFGDLLDKESLQQAFKGCRQLYHVGAHYSLWEPSPEVFYRVNVDGTRNLLEAALEEGVERVVYTSTVGALGHREDGGPADEETPVSLDQMIGHYKRSKFLAEEEAREAVRRGLPVVIVNPSTPVGPRDIKPTPTGQIIVDFLNRRMPAYIDTGLNFIDVDDVAKGHLLAAERGRVGERYILGRSNLTLQALFATLGQIAKLPPPKVRLPYRLILPMAYGNHWLSCLTRKPPRIPLEGVKMAKRRMFFDASKAVREAGAAAITDREGARGGRPLVHR</sequence>
<protein>
    <submittedName>
        <fullName evidence="2">Dihydroflavonol-4-reductase</fullName>
        <ecNumber evidence="2">1.1.1.219</ecNumber>
    </submittedName>
</protein>
<dbReference type="SUPFAM" id="SSF51735">
    <property type="entry name" value="NAD(P)-binding Rossmann-fold domains"/>
    <property type="match status" value="1"/>
</dbReference>
<dbReference type="EMBL" id="CABIKM010000055">
    <property type="protein sequence ID" value="VUZ86390.1"/>
    <property type="molecule type" value="Genomic_DNA"/>
</dbReference>
<dbReference type="InterPro" id="IPR051783">
    <property type="entry name" value="NAD(P)-dependent_oxidoreduct"/>
</dbReference>
<evidence type="ECO:0000313" key="2">
    <source>
        <dbReference type="EMBL" id="VUZ86390.1"/>
    </source>
</evidence>
<dbReference type="NCBIfam" id="TIGR03466">
    <property type="entry name" value="HpnA"/>
    <property type="match status" value="1"/>
</dbReference>
<dbReference type="GO" id="GO:0004029">
    <property type="term" value="F:aldehyde dehydrogenase (NAD+) activity"/>
    <property type="evidence" value="ECO:0007669"/>
    <property type="project" value="TreeGrafter"/>
</dbReference>
<dbReference type="GO" id="GO:0045552">
    <property type="term" value="F:dihydroflavanol 4-reductase activity"/>
    <property type="evidence" value="ECO:0007669"/>
    <property type="project" value="UniProtKB-EC"/>
</dbReference>
<evidence type="ECO:0000313" key="3">
    <source>
        <dbReference type="Proteomes" id="UP000334340"/>
    </source>
</evidence>
<reference evidence="2 3" key="1">
    <citation type="submission" date="2019-07" db="EMBL/GenBank/DDBJ databases">
        <authorList>
            <person name="Cremers G."/>
        </authorList>
    </citation>
    <scope>NUCLEOTIDE SEQUENCE [LARGE SCALE GENOMIC DNA]</scope>
</reference>
<keyword evidence="2" id="KW-0560">Oxidoreductase</keyword>
<dbReference type="PANTHER" id="PTHR48079:SF6">
    <property type="entry name" value="NAD(P)-BINDING DOMAIN-CONTAINING PROTEIN-RELATED"/>
    <property type="match status" value="1"/>
</dbReference>
<dbReference type="Pfam" id="PF01370">
    <property type="entry name" value="Epimerase"/>
    <property type="match status" value="1"/>
</dbReference>
<dbReference type="InterPro" id="IPR036291">
    <property type="entry name" value="NAD(P)-bd_dom_sf"/>
</dbReference>
<evidence type="ECO:0000259" key="1">
    <source>
        <dbReference type="Pfam" id="PF01370"/>
    </source>
</evidence>
<dbReference type="AlphaFoldDB" id="A0A564ZM39"/>
<proteinExistence type="predicted"/>
<accession>A0A564ZM39</accession>
<dbReference type="InterPro" id="IPR001509">
    <property type="entry name" value="Epimerase_deHydtase"/>
</dbReference>